<dbReference type="Pfam" id="PF00571">
    <property type="entry name" value="CBS"/>
    <property type="match status" value="2"/>
</dbReference>
<evidence type="ECO:0000259" key="3">
    <source>
        <dbReference type="PROSITE" id="PS51371"/>
    </source>
</evidence>
<dbReference type="EMBL" id="JAUHMF010000002">
    <property type="protein sequence ID" value="MDT8898568.1"/>
    <property type="molecule type" value="Genomic_DNA"/>
</dbReference>
<dbReference type="SUPFAM" id="SSF54631">
    <property type="entry name" value="CBS-domain pair"/>
    <property type="match status" value="1"/>
</dbReference>
<dbReference type="PANTHER" id="PTHR43080">
    <property type="entry name" value="CBS DOMAIN-CONTAINING PROTEIN CBSX3, MITOCHONDRIAL"/>
    <property type="match status" value="1"/>
</dbReference>
<dbReference type="InterPro" id="IPR051257">
    <property type="entry name" value="Diverse_CBS-Domain"/>
</dbReference>
<organism evidence="4 5">
    <name type="scientific">Thermanaerothrix solaris</name>
    <dbReference type="NCBI Taxonomy" id="3058434"/>
    <lineage>
        <taxon>Bacteria</taxon>
        <taxon>Bacillati</taxon>
        <taxon>Chloroflexota</taxon>
        <taxon>Anaerolineae</taxon>
        <taxon>Anaerolineales</taxon>
        <taxon>Anaerolineaceae</taxon>
        <taxon>Thermanaerothrix</taxon>
    </lineage>
</organism>
<dbReference type="InterPro" id="IPR000644">
    <property type="entry name" value="CBS_dom"/>
</dbReference>
<keyword evidence="1 2" id="KW-0129">CBS domain</keyword>
<sequence length="144" mass="16189">MTSVRQLLEGKACQVWYVTPSSSIQEALKLMAEKHIGAVVVVEGGKIVGIFSERDFARQAIGGRITMQTPVREIMVSPVYYVTPDQTVEDCMALMTQHRFRHLPVLEGEQLIGIISIGDVVKRLLVEKDAEIKSLEDYIWVNMI</sequence>
<dbReference type="PROSITE" id="PS51371">
    <property type="entry name" value="CBS"/>
    <property type="match status" value="2"/>
</dbReference>
<proteinExistence type="predicted"/>
<dbReference type="Proteomes" id="UP001254165">
    <property type="component" value="Unassembled WGS sequence"/>
</dbReference>
<comment type="caution">
    <text evidence="4">The sequence shown here is derived from an EMBL/GenBank/DDBJ whole genome shotgun (WGS) entry which is preliminary data.</text>
</comment>
<dbReference type="PANTHER" id="PTHR43080:SF2">
    <property type="entry name" value="CBS DOMAIN-CONTAINING PROTEIN"/>
    <property type="match status" value="1"/>
</dbReference>
<evidence type="ECO:0000313" key="4">
    <source>
        <dbReference type="EMBL" id="MDT8898568.1"/>
    </source>
</evidence>
<gene>
    <name evidence="4" type="ORF">QYE77_09830</name>
</gene>
<keyword evidence="5" id="KW-1185">Reference proteome</keyword>
<reference evidence="4 5" key="1">
    <citation type="submission" date="2023-07" db="EMBL/GenBank/DDBJ databases">
        <title>Novel species of Thermanaerothrix with wide hydrolytic capabilities.</title>
        <authorList>
            <person name="Zayulina K.S."/>
            <person name="Podosokorskaya O.A."/>
            <person name="Elcheninov A.G."/>
        </authorList>
    </citation>
    <scope>NUCLEOTIDE SEQUENCE [LARGE SCALE GENOMIC DNA]</scope>
    <source>
        <strain evidence="4 5">4228-RoL</strain>
    </source>
</reference>
<dbReference type="Gene3D" id="3.10.580.10">
    <property type="entry name" value="CBS-domain"/>
    <property type="match status" value="1"/>
</dbReference>
<protein>
    <submittedName>
        <fullName evidence="4">CBS domain-containing protein</fullName>
    </submittedName>
</protein>
<dbReference type="SMART" id="SM00116">
    <property type="entry name" value="CBS"/>
    <property type="match status" value="2"/>
</dbReference>
<dbReference type="InterPro" id="IPR044725">
    <property type="entry name" value="CBSX3_CBS_dom"/>
</dbReference>
<evidence type="ECO:0000256" key="2">
    <source>
        <dbReference type="PROSITE-ProRule" id="PRU00703"/>
    </source>
</evidence>
<accession>A0ABU3NNZ7</accession>
<name>A0ABU3NNZ7_9CHLR</name>
<feature type="domain" description="CBS" evidence="3">
    <location>
        <begin position="75"/>
        <end position="131"/>
    </location>
</feature>
<evidence type="ECO:0000256" key="1">
    <source>
        <dbReference type="ARBA" id="ARBA00023122"/>
    </source>
</evidence>
<dbReference type="CDD" id="cd04623">
    <property type="entry name" value="CBS_pair_bac_euk"/>
    <property type="match status" value="1"/>
</dbReference>
<feature type="domain" description="CBS" evidence="3">
    <location>
        <begin position="1"/>
        <end position="67"/>
    </location>
</feature>
<evidence type="ECO:0000313" key="5">
    <source>
        <dbReference type="Proteomes" id="UP001254165"/>
    </source>
</evidence>
<dbReference type="InterPro" id="IPR046342">
    <property type="entry name" value="CBS_dom_sf"/>
</dbReference>
<dbReference type="RefSeq" id="WP_315625230.1">
    <property type="nucleotide sequence ID" value="NZ_JAUHMF010000002.1"/>
</dbReference>